<feature type="compositionally biased region" description="Pro residues" evidence="1">
    <location>
        <begin position="89"/>
        <end position="102"/>
    </location>
</feature>
<reference evidence="3" key="1">
    <citation type="journal article" date="2020" name="Stud. Mycol.">
        <title>101 Dothideomycetes genomes: a test case for predicting lifestyles and emergence of pathogens.</title>
        <authorList>
            <person name="Haridas S."/>
            <person name="Albert R."/>
            <person name="Binder M."/>
            <person name="Bloem J."/>
            <person name="Labutti K."/>
            <person name="Salamov A."/>
            <person name="Andreopoulos B."/>
            <person name="Baker S."/>
            <person name="Barry K."/>
            <person name="Bills G."/>
            <person name="Bluhm B."/>
            <person name="Cannon C."/>
            <person name="Castanera R."/>
            <person name="Culley D."/>
            <person name="Daum C."/>
            <person name="Ezra D."/>
            <person name="Gonzalez J."/>
            <person name="Henrissat B."/>
            <person name="Kuo A."/>
            <person name="Liang C."/>
            <person name="Lipzen A."/>
            <person name="Lutzoni F."/>
            <person name="Magnuson J."/>
            <person name="Mondo S."/>
            <person name="Nolan M."/>
            <person name="Ohm R."/>
            <person name="Pangilinan J."/>
            <person name="Park H.-J."/>
            <person name="Ramirez L."/>
            <person name="Alfaro M."/>
            <person name="Sun H."/>
            <person name="Tritt A."/>
            <person name="Yoshinaga Y."/>
            <person name="Zwiers L.-H."/>
            <person name="Turgeon B."/>
            <person name="Goodwin S."/>
            <person name="Spatafora J."/>
            <person name="Crous P."/>
            <person name="Grigoriev I."/>
        </authorList>
    </citation>
    <scope>NUCLEOTIDE SEQUENCE</scope>
    <source>
        <strain evidence="3">CBS 109.77</strain>
    </source>
</reference>
<keyword evidence="2" id="KW-0812">Transmembrane</keyword>
<keyword evidence="2" id="KW-1133">Transmembrane helix</keyword>
<dbReference type="OrthoDB" id="3642826at2759"/>
<dbReference type="Proteomes" id="UP000799757">
    <property type="component" value="Unassembled WGS sequence"/>
</dbReference>
<keyword evidence="2" id="KW-0472">Membrane</keyword>
<dbReference type="EMBL" id="MU002086">
    <property type="protein sequence ID" value="KAF2790218.1"/>
    <property type="molecule type" value="Genomic_DNA"/>
</dbReference>
<keyword evidence="4" id="KW-1185">Reference proteome</keyword>
<organism evidence="3 4">
    <name type="scientific">Melanomma pulvis-pyrius CBS 109.77</name>
    <dbReference type="NCBI Taxonomy" id="1314802"/>
    <lineage>
        <taxon>Eukaryota</taxon>
        <taxon>Fungi</taxon>
        <taxon>Dikarya</taxon>
        <taxon>Ascomycota</taxon>
        <taxon>Pezizomycotina</taxon>
        <taxon>Dothideomycetes</taxon>
        <taxon>Pleosporomycetidae</taxon>
        <taxon>Pleosporales</taxon>
        <taxon>Melanommataceae</taxon>
        <taxon>Melanomma</taxon>
    </lineage>
</organism>
<name>A0A6A6X1Y0_9PLEO</name>
<feature type="region of interest" description="Disordered" evidence="1">
    <location>
        <begin position="84"/>
        <end position="119"/>
    </location>
</feature>
<dbReference type="AlphaFoldDB" id="A0A6A6X1Y0"/>
<gene>
    <name evidence="3" type="ORF">K505DRAFT_419981</name>
</gene>
<sequence>MLSVRRKNEGVASVLSLCQTLCICATWARVATALPQEAIESDASIAQSTASFDLLPITGLIPSASILPEPAPSGLITSASRGFGLIPSQAPPTNPIPAPPITSEPVSSGLIPSAPAPIDPEPLPSGLIPSAPVASKPAPSNVIPSATRNLGPIPSASDVNLIPSLTVGPIPPAQTTSYPLGTESHGFGTSMASTDEGLRPIPAPTTGLGDPNGHHEISEPNFSATAPCRGCSPVIEISATGWYDGPTTPIAEHAETSDTSLPSKATITAGPSEVIISKEPTGGNFVIGGSTTTDSAGHTTVVDKTTVSAGQTVIIDNTPVVIQTSGGSTEVVIGTSTVPITLQPESPDSPLSQITSPPLLAPVVLGSQTLTANSLSQYFVSGQTLVPGGLAITVDGTTISLLPSASALVVNGVTTTLTQPFYDAVYTSLLPPLLTLFNNQVFTANRAGYYVLAPGTTLVPGGPAVTVSGSTVSLEPHGTAVIVQGTTSNLTPATTVVTVTRPGGYGGLPYSGLPYSYSSGVPLSTGRLPPVSKGMSARMGGGGLLEGAVLLGMMGIGWLAIWL</sequence>
<feature type="transmembrane region" description="Helical" evidence="2">
    <location>
        <begin position="539"/>
        <end position="561"/>
    </location>
</feature>
<protein>
    <submittedName>
        <fullName evidence="3">Uncharacterized protein</fullName>
    </submittedName>
</protein>
<evidence type="ECO:0000313" key="3">
    <source>
        <dbReference type="EMBL" id="KAF2790218.1"/>
    </source>
</evidence>
<proteinExistence type="predicted"/>
<accession>A0A6A6X1Y0</accession>
<evidence type="ECO:0000313" key="4">
    <source>
        <dbReference type="Proteomes" id="UP000799757"/>
    </source>
</evidence>
<evidence type="ECO:0000256" key="1">
    <source>
        <dbReference type="SAM" id="MobiDB-lite"/>
    </source>
</evidence>
<evidence type="ECO:0000256" key="2">
    <source>
        <dbReference type="SAM" id="Phobius"/>
    </source>
</evidence>